<feature type="chain" id="PRO_5045082019" description="PLL-like beta propeller domain-containing protein" evidence="1">
    <location>
        <begin position="23"/>
        <end position="148"/>
    </location>
</feature>
<name>A0ABQ4BYV3_9ACTN</name>
<sequence length="148" mass="15746">MLAAVLLTAAALTGISAAPAAAADPSPGPEVATSGGPDFTAAGMCNIYRGAYRGGMLCGGAYRSQDYTHPDGRKETFIIGYDQAMWHIYQRYPGDASWSGWSSMGGGFLSGANLLKPDPLIVYGNGLDNEPYCKTYKPPWTGWYRCFG</sequence>
<keyword evidence="1" id="KW-0732">Signal</keyword>
<dbReference type="Pfam" id="PF26607">
    <property type="entry name" value="DUF8189"/>
    <property type="match status" value="1"/>
</dbReference>
<evidence type="ECO:0000256" key="1">
    <source>
        <dbReference type="SAM" id="SignalP"/>
    </source>
</evidence>
<keyword evidence="4" id="KW-1185">Reference proteome</keyword>
<comment type="caution">
    <text evidence="3">The sequence shown here is derived from an EMBL/GenBank/DDBJ whole genome shotgun (WGS) entry which is preliminary data.</text>
</comment>
<organism evidence="3 4">
    <name type="scientific">Asanoa iriomotensis</name>
    <dbReference type="NCBI Taxonomy" id="234613"/>
    <lineage>
        <taxon>Bacteria</taxon>
        <taxon>Bacillati</taxon>
        <taxon>Actinomycetota</taxon>
        <taxon>Actinomycetes</taxon>
        <taxon>Micromonosporales</taxon>
        <taxon>Micromonosporaceae</taxon>
        <taxon>Asanoa</taxon>
    </lineage>
</organism>
<accession>A0ABQ4BYV3</accession>
<dbReference type="EMBL" id="BONC01000009">
    <property type="protein sequence ID" value="GIF55712.1"/>
    <property type="molecule type" value="Genomic_DNA"/>
</dbReference>
<dbReference type="Proteomes" id="UP000624325">
    <property type="component" value="Unassembled WGS sequence"/>
</dbReference>
<dbReference type="SUPFAM" id="SSF89372">
    <property type="entry name" value="Fucose-specific lectin"/>
    <property type="match status" value="1"/>
</dbReference>
<evidence type="ECO:0000313" key="3">
    <source>
        <dbReference type="EMBL" id="GIF55712.1"/>
    </source>
</evidence>
<evidence type="ECO:0000313" key="4">
    <source>
        <dbReference type="Proteomes" id="UP000624325"/>
    </source>
</evidence>
<protein>
    <recommendedName>
        <fullName evidence="2">PLL-like beta propeller domain-containing protein</fullName>
    </recommendedName>
</protein>
<dbReference type="RefSeq" id="WP_203701518.1">
    <property type="nucleotide sequence ID" value="NZ_BAAALU010000010.1"/>
</dbReference>
<feature type="domain" description="PLL-like beta propeller" evidence="2">
    <location>
        <begin position="67"/>
        <end position="111"/>
    </location>
</feature>
<feature type="signal peptide" evidence="1">
    <location>
        <begin position="1"/>
        <end position="22"/>
    </location>
</feature>
<dbReference type="InterPro" id="IPR058502">
    <property type="entry name" value="PLL-like_beta-prop"/>
</dbReference>
<evidence type="ECO:0000259" key="2">
    <source>
        <dbReference type="Pfam" id="PF26607"/>
    </source>
</evidence>
<reference evidence="3 4" key="1">
    <citation type="submission" date="2021-01" db="EMBL/GenBank/DDBJ databases">
        <title>Whole genome shotgun sequence of Asanoa iriomotensis NBRC 100142.</title>
        <authorList>
            <person name="Komaki H."/>
            <person name="Tamura T."/>
        </authorList>
    </citation>
    <scope>NUCLEOTIDE SEQUENCE [LARGE SCALE GENOMIC DNA]</scope>
    <source>
        <strain evidence="3 4">NBRC 100142</strain>
    </source>
</reference>
<gene>
    <name evidence="3" type="ORF">Air01nite_18070</name>
</gene>
<proteinExistence type="predicted"/>